<keyword evidence="3 6" id="KW-1133">Transmembrane helix</keyword>
<evidence type="ECO:0000256" key="2">
    <source>
        <dbReference type="ARBA" id="ARBA00022692"/>
    </source>
</evidence>
<accession>A0A8D8M584</accession>
<feature type="transmembrane region" description="Helical" evidence="6">
    <location>
        <begin position="237"/>
        <end position="264"/>
    </location>
</feature>
<feature type="compositionally biased region" description="Basic and acidic residues" evidence="5">
    <location>
        <begin position="10"/>
        <end position="19"/>
    </location>
</feature>
<proteinExistence type="predicted"/>
<reference evidence="7" key="1">
    <citation type="submission" date="2021-05" db="EMBL/GenBank/DDBJ databases">
        <authorList>
            <person name="Alioto T."/>
            <person name="Alioto T."/>
            <person name="Gomez Garrido J."/>
        </authorList>
    </citation>
    <scope>NUCLEOTIDE SEQUENCE</scope>
</reference>
<comment type="subcellular location">
    <subcellularLocation>
        <location evidence="1">Membrane</location>
        <topology evidence="1">Multi-pass membrane protein</topology>
    </subcellularLocation>
</comment>
<feature type="region of interest" description="Disordered" evidence="5">
    <location>
        <begin position="1"/>
        <end position="36"/>
    </location>
</feature>
<dbReference type="PANTHER" id="PTHR21676:SF6">
    <property type="entry name" value="PROTEIN STUM"/>
    <property type="match status" value="1"/>
</dbReference>
<dbReference type="Pfam" id="PF15795">
    <property type="entry name" value="Spec3"/>
    <property type="match status" value="1"/>
</dbReference>
<feature type="region of interest" description="Disordered" evidence="5">
    <location>
        <begin position="196"/>
        <end position="216"/>
    </location>
</feature>
<evidence type="ECO:0000313" key="7">
    <source>
        <dbReference type="EMBL" id="CAG6622439.1"/>
    </source>
</evidence>
<dbReference type="AlphaFoldDB" id="A0A8D8M584"/>
<dbReference type="GO" id="GO:0016020">
    <property type="term" value="C:membrane"/>
    <property type="evidence" value="ECO:0007669"/>
    <property type="project" value="UniProtKB-SubCell"/>
</dbReference>
<dbReference type="GO" id="GO:0019230">
    <property type="term" value="P:proprioception"/>
    <property type="evidence" value="ECO:0007669"/>
    <property type="project" value="TreeGrafter"/>
</dbReference>
<dbReference type="PANTHER" id="PTHR21676">
    <property type="entry name" value="PROTEIN STUM"/>
    <property type="match status" value="1"/>
</dbReference>
<evidence type="ECO:0000256" key="6">
    <source>
        <dbReference type="SAM" id="Phobius"/>
    </source>
</evidence>
<organism evidence="7">
    <name type="scientific">Cacopsylla melanoneura</name>
    <dbReference type="NCBI Taxonomy" id="428564"/>
    <lineage>
        <taxon>Eukaryota</taxon>
        <taxon>Metazoa</taxon>
        <taxon>Ecdysozoa</taxon>
        <taxon>Arthropoda</taxon>
        <taxon>Hexapoda</taxon>
        <taxon>Insecta</taxon>
        <taxon>Pterygota</taxon>
        <taxon>Neoptera</taxon>
        <taxon>Paraneoptera</taxon>
        <taxon>Hemiptera</taxon>
        <taxon>Sternorrhyncha</taxon>
        <taxon>Psylloidea</taxon>
        <taxon>Psyllidae</taxon>
        <taxon>Psyllinae</taxon>
        <taxon>Cacopsylla</taxon>
    </lineage>
</organism>
<protein>
    <submittedName>
        <fullName evidence="7">Protein stum</fullName>
    </submittedName>
</protein>
<dbReference type="GO" id="GO:0042330">
    <property type="term" value="P:taxis"/>
    <property type="evidence" value="ECO:0007669"/>
    <property type="project" value="TreeGrafter"/>
</dbReference>
<sequence length="345" mass="38877">MVRFSKKIHPSTERLRPENHIQVGTDNTDDEDDTPSSRSCCCPSLFSRCKCCNRCTDKCRQSKMYDRVCGKCCQSKCCKGITARLSSICSKLNVCKNIPNPCSKLQCCSKLKSCSSCCKRKSRDVDVEKGLQGAADVTGSKRLKNFWRFMCCLNTACCFKLRDKCGCCKKLSCCKMGGCCGPLTQEEEVERQKRARMKTKRMSQQISQVPKEPSKLDPTLVDHQSIMRGAIPVLPVFLAWLCLMLNVVIPGSGTFMSGLFCLCMGKPRFQVNDTRVGRFGAFVVQCLVAMAQLFTVLFCLVGWGWSIWWGTIMLKLAKKYQRIKHAERQDVQTPVTNQNHVVDNI</sequence>
<keyword evidence="2 6" id="KW-0812">Transmembrane</keyword>
<evidence type="ECO:0000256" key="4">
    <source>
        <dbReference type="ARBA" id="ARBA00023136"/>
    </source>
</evidence>
<dbReference type="GO" id="GO:0071683">
    <property type="term" value="C:sensory dendrite"/>
    <property type="evidence" value="ECO:0007669"/>
    <property type="project" value="TreeGrafter"/>
</dbReference>
<name>A0A8D8M584_9HEMI</name>
<evidence type="ECO:0000256" key="1">
    <source>
        <dbReference type="ARBA" id="ARBA00004141"/>
    </source>
</evidence>
<evidence type="ECO:0000256" key="3">
    <source>
        <dbReference type="ARBA" id="ARBA00022989"/>
    </source>
</evidence>
<dbReference type="InterPro" id="IPR026673">
    <property type="entry name" value="SPEC3/Stum"/>
</dbReference>
<keyword evidence="4 6" id="KW-0472">Membrane</keyword>
<evidence type="ECO:0000256" key="5">
    <source>
        <dbReference type="SAM" id="MobiDB-lite"/>
    </source>
</evidence>
<dbReference type="GO" id="GO:0050954">
    <property type="term" value="P:sensory perception of mechanical stimulus"/>
    <property type="evidence" value="ECO:0007669"/>
    <property type="project" value="TreeGrafter"/>
</dbReference>
<dbReference type="EMBL" id="HBUF01052576">
    <property type="protein sequence ID" value="CAG6622439.1"/>
    <property type="molecule type" value="Transcribed_RNA"/>
</dbReference>